<accession>A0A8S5N4M4</accession>
<evidence type="ECO:0000313" key="1">
    <source>
        <dbReference type="EMBL" id="DAD89637.1"/>
    </source>
</evidence>
<dbReference type="EMBL" id="BK015066">
    <property type="protein sequence ID" value="DAD89637.1"/>
    <property type="molecule type" value="Genomic_DNA"/>
</dbReference>
<protein>
    <submittedName>
        <fullName evidence="1">Uncharacterized protein</fullName>
    </submittedName>
</protein>
<reference evidence="1" key="1">
    <citation type="journal article" date="2021" name="Proc. Natl. Acad. Sci. U.S.A.">
        <title>A Catalog of Tens of Thousands of Viruses from Human Metagenomes Reveals Hidden Associations with Chronic Diseases.</title>
        <authorList>
            <person name="Tisza M.J."/>
            <person name="Buck C.B."/>
        </authorList>
    </citation>
    <scope>NUCLEOTIDE SEQUENCE</scope>
    <source>
        <strain evidence="1">CtnFo11</strain>
    </source>
</reference>
<name>A0A8S5N4M4_9CAUD</name>
<proteinExistence type="predicted"/>
<sequence length="33" mass="3884">MTIFYISQKGITSKRKDLEPIRIKGAPGFFRRK</sequence>
<organism evidence="1">
    <name type="scientific">Siphoviridae sp. ctnFo11</name>
    <dbReference type="NCBI Taxonomy" id="2826454"/>
    <lineage>
        <taxon>Viruses</taxon>
        <taxon>Duplodnaviria</taxon>
        <taxon>Heunggongvirae</taxon>
        <taxon>Uroviricota</taxon>
        <taxon>Caudoviricetes</taxon>
    </lineage>
</organism>